<keyword evidence="3" id="KW-0328">Glycosyltransferase</keyword>
<keyword evidence="4 6" id="KW-0808">Transferase</keyword>
<dbReference type="PANTHER" id="PTHR43685:SF5">
    <property type="entry name" value="GLYCOSYLTRANSFERASE EPSE-RELATED"/>
    <property type="match status" value="1"/>
</dbReference>
<dbReference type="Proteomes" id="UP000566995">
    <property type="component" value="Unassembled WGS sequence"/>
</dbReference>
<gene>
    <name evidence="6" type="ORF">HNP46_001837</name>
</gene>
<protein>
    <submittedName>
        <fullName evidence="6">Glycosyltransferase involved in cell wall biosynthesis</fullName>
    </submittedName>
</protein>
<name>A0A7W7KHM7_PSENT</name>
<dbReference type="RefSeq" id="WP_260403118.1">
    <property type="nucleotide sequence ID" value="NZ_JACHLI010000005.1"/>
</dbReference>
<sequence length="323" mass="36225">MKRQHSALAMSCTTPNRSARVAILLSTYNGAAYLREQLESLIAQTCQDWVIHASDDGSSDATLAILQEYRQRLGNDRLHVHAGPRQGFAANFLSAIGRAREEADFFAFCDQDDLWEPDKLQRGLAWAMSQQSDRPLLYCSRTRLIDSAGQPIGLSPLFRRAPSFANALVQSIAGGNTMLFNGLTAELLCRTPRHVPIISHDWWAYILVSGCGGKVHYDEHPAINYRQHGNNLIGSNSSVKDRFVRLQRMLKGTFRHWNDVNLEAVSHFREHLTQENQQILELFGSARNAPLYRKLSLISQSGVYRQTLPGNLGLVAASLIQRL</sequence>
<dbReference type="InterPro" id="IPR050834">
    <property type="entry name" value="Glycosyltransf_2"/>
</dbReference>
<evidence type="ECO:0000313" key="7">
    <source>
        <dbReference type="Proteomes" id="UP000566995"/>
    </source>
</evidence>
<evidence type="ECO:0000313" key="6">
    <source>
        <dbReference type="EMBL" id="MBB4862992.1"/>
    </source>
</evidence>
<dbReference type="AlphaFoldDB" id="A0A7W7KHM7"/>
<proteinExistence type="inferred from homology"/>
<evidence type="ECO:0000256" key="1">
    <source>
        <dbReference type="ARBA" id="ARBA00006739"/>
    </source>
</evidence>
<dbReference type="EMBL" id="JACHLI010000005">
    <property type="protein sequence ID" value="MBB4862992.1"/>
    <property type="molecule type" value="Genomic_DNA"/>
</dbReference>
<dbReference type="CDD" id="cd04196">
    <property type="entry name" value="GT_2_like_d"/>
    <property type="match status" value="1"/>
</dbReference>
<accession>A0A7W7KHM7</accession>
<organism evidence="6 7">
    <name type="scientific">Pseudomonas nitroreducens</name>
    <dbReference type="NCBI Taxonomy" id="46680"/>
    <lineage>
        <taxon>Bacteria</taxon>
        <taxon>Pseudomonadati</taxon>
        <taxon>Pseudomonadota</taxon>
        <taxon>Gammaproteobacteria</taxon>
        <taxon>Pseudomonadales</taxon>
        <taxon>Pseudomonadaceae</taxon>
        <taxon>Pseudomonas</taxon>
    </lineage>
</organism>
<dbReference type="PANTHER" id="PTHR43685">
    <property type="entry name" value="GLYCOSYLTRANSFERASE"/>
    <property type="match status" value="1"/>
</dbReference>
<reference evidence="6 7" key="1">
    <citation type="submission" date="2020-08" db="EMBL/GenBank/DDBJ databases">
        <title>Functional genomics of gut bacteria from endangered species of beetles.</title>
        <authorList>
            <person name="Carlos-Shanley C."/>
        </authorList>
    </citation>
    <scope>NUCLEOTIDE SEQUENCE [LARGE SCALE GENOMIC DNA]</scope>
    <source>
        <strain evidence="6 7">S00179</strain>
    </source>
</reference>
<dbReference type="Pfam" id="PF00535">
    <property type="entry name" value="Glycos_transf_2"/>
    <property type="match status" value="1"/>
</dbReference>
<keyword evidence="2" id="KW-0472">Membrane</keyword>
<dbReference type="InterPro" id="IPR001173">
    <property type="entry name" value="Glyco_trans_2-like"/>
</dbReference>
<feature type="domain" description="Glycosyltransferase 2-like" evidence="5">
    <location>
        <begin position="23"/>
        <end position="127"/>
    </location>
</feature>
<keyword evidence="2" id="KW-0997">Cell inner membrane</keyword>
<evidence type="ECO:0000256" key="4">
    <source>
        <dbReference type="ARBA" id="ARBA00022679"/>
    </source>
</evidence>
<dbReference type="SUPFAM" id="SSF53448">
    <property type="entry name" value="Nucleotide-diphospho-sugar transferases"/>
    <property type="match status" value="1"/>
</dbReference>
<comment type="similarity">
    <text evidence="1">Belongs to the glycosyltransferase 2 family.</text>
</comment>
<evidence type="ECO:0000256" key="2">
    <source>
        <dbReference type="ARBA" id="ARBA00022519"/>
    </source>
</evidence>
<evidence type="ECO:0000259" key="5">
    <source>
        <dbReference type="Pfam" id="PF00535"/>
    </source>
</evidence>
<evidence type="ECO:0000256" key="3">
    <source>
        <dbReference type="ARBA" id="ARBA00022676"/>
    </source>
</evidence>
<comment type="caution">
    <text evidence="6">The sequence shown here is derived from an EMBL/GenBank/DDBJ whole genome shotgun (WGS) entry which is preliminary data.</text>
</comment>
<dbReference type="GO" id="GO:0016757">
    <property type="term" value="F:glycosyltransferase activity"/>
    <property type="evidence" value="ECO:0007669"/>
    <property type="project" value="UniProtKB-KW"/>
</dbReference>
<dbReference type="InterPro" id="IPR029044">
    <property type="entry name" value="Nucleotide-diphossugar_trans"/>
</dbReference>
<dbReference type="Gene3D" id="3.90.550.10">
    <property type="entry name" value="Spore Coat Polysaccharide Biosynthesis Protein SpsA, Chain A"/>
    <property type="match status" value="1"/>
</dbReference>
<keyword evidence="2" id="KW-1003">Cell membrane</keyword>